<dbReference type="AlphaFoldDB" id="A0A3S2Z5A6"/>
<feature type="transmembrane region" description="Helical" evidence="1">
    <location>
        <begin position="12"/>
        <end position="30"/>
    </location>
</feature>
<accession>A0A3S2Z5A6</accession>
<organism evidence="2 3">
    <name type="scientific">Hwanghaeella grinnelliae</name>
    <dbReference type="NCBI Taxonomy" id="2500179"/>
    <lineage>
        <taxon>Bacteria</taxon>
        <taxon>Pseudomonadati</taxon>
        <taxon>Pseudomonadota</taxon>
        <taxon>Alphaproteobacteria</taxon>
        <taxon>Rhodospirillales</taxon>
        <taxon>Rhodospirillaceae</taxon>
        <taxon>Hwanghaeella</taxon>
    </lineage>
</organism>
<proteinExistence type="predicted"/>
<protein>
    <submittedName>
        <fullName evidence="2">DUF2927 domain-containing protein</fullName>
    </submittedName>
</protein>
<keyword evidence="1" id="KW-1133">Transmembrane helix</keyword>
<comment type="caution">
    <text evidence="2">The sequence shown here is derived from an EMBL/GenBank/DDBJ whole genome shotgun (WGS) entry which is preliminary data.</text>
</comment>
<gene>
    <name evidence="2" type="ORF">EOI86_23910</name>
</gene>
<name>A0A3S2Z5A6_9PROT</name>
<evidence type="ECO:0000256" key="1">
    <source>
        <dbReference type="SAM" id="Phobius"/>
    </source>
</evidence>
<evidence type="ECO:0000313" key="3">
    <source>
        <dbReference type="Proteomes" id="UP000287447"/>
    </source>
</evidence>
<reference evidence="3" key="1">
    <citation type="submission" date="2019-01" db="EMBL/GenBank/DDBJ databases">
        <title>Gri0909 isolated from a small marine red alga.</title>
        <authorList>
            <person name="Kim J."/>
            <person name="Jeong S.E."/>
            <person name="Jeon C.O."/>
        </authorList>
    </citation>
    <scope>NUCLEOTIDE SEQUENCE [LARGE SCALE GENOMIC DNA]</scope>
    <source>
        <strain evidence="3">Gri0909</strain>
    </source>
</reference>
<keyword evidence="1" id="KW-0812">Transmembrane</keyword>
<keyword evidence="1" id="KW-0472">Membrane</keyword>
<dbReference type="Pfam" id="PF11150">
    <property type="entry name" value="DUF2927"/>
    <property type="match status" value="1"/>
</dbReference>
<dbReference type="InterPro" id="IPR021323">
    <property type="entry name" value="DUF2927"/>
</dbReference>
<dbReference type="EMBL" id="SADE01000004">
    <property type="protein sequence ID" value="RVU34159.1"/>
    <property type="molecule type" value="Genomic_DNA"/>
</dbReference>
<sequence length="247" mass="26759">MVQCNIRFRKHINNLARIAAVGLVSLYLFGCSSYRGISVRSSNENVSEAFLTAALGREGRFSDDVLSKWCGPVGVTLPAAVPDDRRERVLSELNSLSGLTAVDFQVGADPGIEMHYPATSTEMGILIAALPIDSAANRRRVTSARCFFVLQADQETGCLFKADVVLPAALDGPSFDHCIVEEFSQSMGLPNDIDAGDGSIFSRTGRPQARTPLDDLFLKVLYDPALEAGSSRTELEAAVPDLIRKHR</sequence>
<dbReference type="Proteomes" id="UP000287447">
    <property type="component" value="Unassembled WGS sequence"/>
</dbReference>
<evidence type="ECO:0000313" key="2">
    <source>
        <dbReference type="EMBL" id="RVU34159.1"/>
    </source>
</evidence>
<keyword evidence="3" id="KW-1185">Reference proteome</keyword>